<dbReference type="SUPFAM" id="SSF55811">
    <property type="entry name" value="Nudix"/>
    <property type="match status" value="1"/>
</dbReference>
<dbReference type="EMBL" id="SRRM01000021">
    <property type="protein sequence ID" value="TKY84730.1"/>
    <property type="molecule type" value="Genomic_DNA"/>
</dbReference>
<feature type="compositionally biased region" description="Polar residues" evidence="2">
    <location>
        <begin position="109"/>
        <end position="140"/>
    </location>
</feature>
<dbReference type="InterPro" id="IPR015797">
    <property type="entry name" value="NUDIX_hydrolase-like_dom_sf"/>
</dbReference>
<name>A0A4U7KKS8_9BASI</name>
<dbReference type="OrthoDB" id="447842at2759"/>
<dbReference type="GO" id="GO:0005829">
    <property type="term" value="C:cytosol"/>
    <property type="evidence" value="ECO:0007669"/>
    <property type="project" value="TreeGrafter"/>
</dbReference>
<evidence type="ECO:0000259" key="3">
    <source>
        <dbReference type="PROSITE" id="PS51462"/>
    </source>
</evidence>
<dbReference type="PANTHER" id="PTHR16099:SF5">
    <property type="entry name" value="NUCLEOTIDE TRIPHOSPHATE DIPHOSPHATASE NUDT15"/>
    <property type="match status" value="1"/>
</dbReference>
<dbReference type="PROSITE" id="PS00893">
    <property type="entry name" value="NUDIX_BOX"/>
    <property type="match status" value="1"/>
</dbReference>
<keyword evidence="5" id="KW-1185">Reference proteome</keyword>
<protein>
    <recommendedName>
        <fullName evidence="3">Nudix hydrolase domain-containing protein</fullName>
    </recommendedName>
</protein>
<accession>A0A4U7KKS8</accession>
<dbReference type="RefSeq" id="XP_029736715.1">
    <property type="nucleotide sequence ID" value="XM_029886402.1"/>
</dbReference>
<keyword evidence="1" id="KW-0378">Hydrolase</keyword>
<proteinExistence type="predicted"/>
<dbReference type="Proteomes" id="UP000306050">
    <property type="component" value="Chromosome SGRAM_8"/>
</dbReference>
<evidence type="ECO:0000313" key="5">
    <source>
        <dbReference type="Proteomes" id="UP000306050"/>
    </source>
</evidence>
<gene>
    <name evidence="4" type="ORF">EX895_005810</name>
</gene>
<dbReference type="CDD" id="cd04678">
    <property type="entry name" value="NUDIX_MTH2_Nudt15"/>
    <property type="match status" value="1"/>
</dbReference>
<reference evidence="4 5" key="1">
    <citation type="submission" date="2019-05" db="EMBL/GenBank/DDBJ databases">
        <title>Sporisorium graminicola CBS 10092 draft sequencing and annotation.</title>
        <authorList>
            <person name="Solano-Gonzalez S."/>
            <person name="Caddick M.X."/>
            <person name="Darby A."/>
        </authorList>
    </citation>
    <scope>NUCLEOTIDE SEQUENCE [LARGE SCALE GENOMIC DNA]</scope>
    <source>
        <strain evidence="4 5">CBS 10092</strain>
    </source>
</reference>
<dbReference type="AlphaFoldDB" id="A0A4U7KKS8"/>
<sequence length="333" mass="35500">MQTHTITPSISISPTVPVSDATVIPRVGVGVFVINEKGHVLIGKRTGSHGAGTLALPGGHLELHESFSDCAAREVFEETGLVLEPPHIQPQSELFSPSPPQVRAHLGPQSPSQPILAYTASTPSPFDSATTPQASSNSDNILPLLPPTPLQFLTAQNSVRMKDYGEKGQGKHYVTIFMKASVRYDPAHPVAQAQVMEPLKCLGWCWVPVPYLLNAAERQQQLQLLQLAATTEGRALPVSIDKLLEAESLAQALQDADETRPFNVYGSPTSAGPLSNGVRLPSSSSLLNSNGSQSGFSDQEALAWAQADDFARGAPLFQPLVNVIIDNPGLQLA</sequence>
<dbReference type="GO" id="GO:0006203">
    <property type="term" value="P:dGTP catabolic process"/>
    <property type="evidence" value="ECO:0007669"/>
    <property type="project" value="TreeGrafter"/>
</dbReference>
<evidence type="ECO:0000256" key="2">
    <source>
        <dbReference type="SAM" id="MobiDB-lite"/>
    </source>
</evidence>
<organism evidence="4 5">
    <name type="scientific">Sporisorium graminicola</name>
    <dbReference type="NCBI Taxonomy" id="280036"/>
    <lineage>
        <taxon>Eukaryota</taxon>
        <taxon>Fungi</taxon>
        <taxon>Dikarya</taxon>
        <taxon>Basidiomycota</taxon>
        <taxon>Ustilaginomycotina</taxon>
        <taxon>Ustilaginomycetes</taxon>
        <taxon>Ustilaginales</taxon>
        <taxon>Ustilaginaceae</taxon>
        <taxon>Sporisorium</taxon>
    </lineage>
</organism>
<dbReference type="GeneID" id="40728705"/>
<dbReference type="PROSITE" id="PS51462">
    <property type="entry name" value="NUDIX"/>
    <property type="match status" value="1"/>
</dbReference>
<feature type="domain" description="Nudix hydrolase" evidence="3">
    <location>
        <begin position="24"/>
        <end position="229"/>
    </location>
</feature>
<evidence type="ECO:0000313" key="4">
    <source>
        <dbReference type="EMBL" id="TKY84730.1"/>
    </source>
</evidence>
<feature type="region of interest" description="Disordered" evidence="2">
    <location>
        <begin position="89"/>
        <end position="140"/>
    </location>
</feature>
<evidence type="ECO:0000256" key="1">
    <source>
        <dbReference type="ARBA" id="ARBA00022801"/>
    </source>
</evidence>
<dbReference type="Pfam" id="PF00293">
    <property type="entry name" value="NUDIX"/>
    <property type="match status" value="1"/>
</dbReference>
<dbReference type="Gene3D" id="3.90.79.10">
    <property type="entry name" value="Nucleoside Triphosphate Pyrophosphohydrolase"/>
    <property type="match status" value="1"/>
</dbReference>
<dbReference type="PANTHER" id="PTHR16099">
    <property type="entry name" value="8-OXO-DGTP DIPHOSPHATES NUDT15"/>
    <property type="match status" value="1"/>
</dbReference>
<dbReference type="GO" id="GO:0035539">
    <property type="term" value="F:8-oxo-7,8-dihydrodeoxyguanosine triphosphate pyrophosphatase activity"/>
    <property type="evidence" value="ECO:0007669"/>
    <property type="project" value="TreeGrafter"/>
</dbReference>
<dbReference type="InterPro" id="IPR000086">
    <property type="entry name" value="NUDIX_hydrolase_dom"/>
</dbReference>
<dbReference type="KEGG" id="sgra:EX895_005810"/>
<dbReference type="InterPro" id="IPR020084">
    <property type="entry name" value="NUDIX_hydrolase_CS"/>
</dbReference>
<comment type="caution">
    <text evidence="4">The sequence shown here is derived from an EMBL/GenBank/DDBJ whole genome shotgun (WGS) entry which is preliminary data.</text>
</comment>